<dbReference type="OrthoDB" id="10055769at2759"/>
<comment type="caution">
    <text evidence="2">The sequence shown here is derived from an EMBL/GenBank/DDBJ whole genome shotgun (WGS) entry which is preliminary data.</text>
</comment>
<proteinExistence type="predicted"/>
<accession>A0A812JNG0</accession>
<organism evidence="2 3">
    <name type="scientific">Symbiodinium natans</name>
    <dbReference type="NCBI Taxonomy" id="878477"/>
    <lineage>
        <taxon>Eukaryota</taxon>
        <taxon>Sar</taxon>
        <taxon>Alveolata</taxon>
        <taxon>Dinophyceae</taxon>
        <taxon>Suessiales</taxon>
        <taxon>Symbiodiniaceae</taxon>
        <taxon>Symbiodinium</taxon>
    </lineage>
</organism>
<feature type="non-terminal residue" evidence="2">
    <location>
        <position position="400"/>
    </location>
</feature>
<evidence type="ECO:0000313" key="2">
    <source>
        <dbReference type="EMBL" id="CAE7213245.1"/>
    </source>
</evidence>
<evidence type="ECO:0000256" key="1">
    <source>
        <dbReference type="SAM" id="MobiDB-lite"/>
    </source>
</evidence>
<dbReference type="Proteomes" id="UP000604046">
    <property type="component" value="Unassembled WGS sequence"/>
</dbReference>
<gene>
    <name evidence="2" type="primary">HERC1</name>
    <name evidence="2" type="ORF">SNAT2548_LOCUS7296</name>
</gene>
<dbReference type="AlphaFoldDB" id="A0A812JNG0"/>
<feature type="region of interest" description="Disordered" evidence="1">
    <location>
        <begin position="1"/>
        <end position="21"/>
    </location>
</feature>
<name>A0A812JNG0_9DINO</name>
<keyword evidence="3" id="KW-1185">Reference proteome</keyword>
<evidence type="ECO:0000313" key="3">
    <source>
        <dbReference type="Proteomes" id="UP000604046"/>
    </source>
</evidence>
<dbReference type="EMBL" id="CAJNDS010000507">
    <property type="protein sequence ID" value="CAE7213245.1"/>
    <property type="molecule type" value="Genomic_DNA"/>
</dbReference>
<sequence>MARFFPRSFQHRTGSAGSQDRRRCATYPCGCLLNCSEFFRGPSWADMWDEENKASPRLRPSQRSLLYAAPQFRGVLRVGDRTVLVKGMMMVNAKLGNKLHVRQSCVKAEWPADPDTDIQLGLDVVQGSNRSQGVPKLHAQVLSALAMRSCLIPGRKEAKAEPWSFELSGRPACWLPWKRTPGIYPAPNRPRSSHGIPQDKIEVTYQEERVTDPTQMAEEVERPWAFRTYRAKEAMLRGGRRFKAEVQRQQSDPHLPLEGFGAGHVIVDGKVLTGPVVVRRSPLMLPGDLEIWEARPSSSKRHALRARQLYHLQLPRHGRDQPGRRDYEGDIVFVSCDPDLLRLVASTPDGRGVKRLQRAEGFAKKQLGEGHALQQLRQQSHEIHLNFKTTYLMLETPTRN</sequence>
<reference evidence="2" key="1">
    <citation type="submission" date="2021-02" db="EMBL/GenBank/DDBJ databases">
        <authorList>
            <person name="Dougan E. K."/>
            <person name="Rhodes N."/>
            <person name="Thang M."/>
            <person name="Chan C."/>
        </authorList>
    </citation>
    <scope>NUCLEOTIDE SEQUENCE</scope>
</reference>
<protein>
    <submittedName>
        <fullName evidence="2">HERC1 protein</fullName>
    </submittedName>
</protein>